<dbReference type="NCBIfam" id="NF008453">
    <property type="entry name" value="PRK11308.1"/>
    <property type="match status" value="2"/>
</dbReference>
<evidence type="ECO:0000256" key="3">
    <source>
        <dbReference type="ARBA" id="ARBA00022448"/>
    </source>
</evidence>
<evidence type="ECO:0000256" key="4">
    <source>
        <dbReference type="ARBA" id="ARBA00022741"/>
    </source>
</evidence>
<dbReference type="GO" id="GO:0005524">
    <property type="term" value="F:ATP binding"/>
    <property type="evidence" value="ECO:0007669"/>
    <property type="project" value="UniProtKB-KW"/>
</dbReference>
<evidence type="ECO:0000313" key="7">
    <source>
        <dbReference type="EMBL" id="MFC3637906.1"/>
    </source>
</evidence>
<protein>
    <submittedName>
        <fullName evidence="7">Dipeptide ABC transporter ATP-binding protein</fullName>
    </submittedName>
</protein>
<dbReference type="Gene3D" id="3.40.50.300">
    <property type="entry name" value="P-loop containing nucleotide triphosphate hydrolases"/>
    <property type="match status" value="2"/>
</dbReference>
<name>A0ABV7UGR8_9HYPH</name>
<evidence type="ECO:0000256" key="2">
    <source>
        <dbReference type="ARBA" id="ARBA00005417"/>
    </source>
</evidence>
<dbReference type="SUPFAM" id="SSF52540">
    <property type="entry name" value="P-loop containing nucleoside triphosphate hydrolases"/>
    <property type="match status" value="2"/>
</dbReference>
<organism evidence="7 8">
    <name type="scientific">Camelimonas fluminis</name>
    <dbReference type="NCBI Taxonomy" id="1576911"/>
    <lineage>
        <taxon>Bacteria</taxon>
        <taxon>Pseudomonadati</taxon>
        <taxon>Pseudomonadota</taxon>
        <taxon>Alphaproteobacteria</taxon>
        <taxon>Hyphomicrobiales</taxon>
        <taxon>Chelatococcaceae</taxon>
        <taxon>Camelimonas</taxon>
    </lineage>
</organism>
<dbReference type="CDD" id="cd03257">
    <property type="entry name" value="ABC_NikE_OppD_transporters"/>
    <property type="match status" value="2"/>
</dbReference>
<dbReference type="InterPro" id="IPR027417">
    <property type="entry name" value="P-loop_NTPase"/>
</dbReference>
<keyword evidence="3" id="KW-0813">Transport</keyword>
<feature type="domain" description="ABC transporter" evidence="6">
    <location>
        <begin position="11"/>
        <end position="262"/>
    </location>
</feature>
<evidence type="ECO:0000259" key="6">
    <source>
        <dbReference type="PROSITE" id="PS50893"/>
    </source>
</evidence>
<evidence type="ECO:0000256" key="5">
    <source>
        <dbReference type="ARBA" id="ARBA00022840"/>
    </source>
</evidence>
<dbReference type="EMBL" id="JBHRYC010000052">
    <property type="protein sequence ID" value="MFC3637906.1"/>
    <property type="molecule type" value="Genomic_DNA"/>
</dbReference>
<keyword evidence="5 7" id="KW-0067">ATP-binding</keyword>
<dbReference type="InterPro" id="IPR013563">
    <property type="entry name" value="Oligopep_ABC_C"/>
</dbReference>
<accession>A0ABV7UGR8</accession>
<dbReference type="InterPro" id="IPR003439">
    <property type="entry name" value="ABC_transporter-like_ATP-bd"/>
</dbReference>
<proteinExistence type="inferred from homology"/>
<comment type="subcellular location">
    <subcellularLocation>
        <location evidence="1">Cell inner membrane</location>
        <topology evidence="1">Peripheral membrane protein</topology>
    </subcellularLocation>
</comment>
<evidence type="ECO:0000313" key="8">
    <source>
        <dbReference type="Proteomes" id="UP001595704"/>
    </source>
</evidence>
<dbReference type="InterPro" id="IPR017871">
    <property type="entry name" value="ABC_transporter-like_CS"/>
</dbReference>
<feature type="domain" description="ABC transporter" evidence="6">
    <location>
        <begin position="305"/>
        <end position="546"/>
    </location>
</feature>
<sequence length="560" mass="59534">MSNARRPAPLVDIAGLTISFPNDRGVQHAVARNVSFTISPGECVAIVGESGSGKSVTARALLNLVGGNARIEAERFLINGADARAFNASQWRRVRGGFAGLVMQDALTSLDPLRTIGKEVAEAAQIHGLARGAAALHTLATATLARVGVPDPEERARQYAQQLSGGLRQRALIAAAIAGQPRLIIADEPTTALDASVQAQVLSVLRQRRDEGAGLLLISHDLAVVAGIADRAMVMRDGVVLDSGPTQEVLNAPRHPWTRRLIAASPSASTHGYRLTRPVTAGGANLDAREPLPPRAAPDLARPVLEAHNLRKHYRTTAGGVFTALDGVSFTVNAGEVLGLVGESGSGKSTCAKIALGLLEPDDGEIHLLGAHWTGMKERARKHLRRKMQYIPQDPLSSFDPRHTVTDIIGENLRAFSGMSRRERVMDLLALVGLDVHYASRRPGQLSGGQRQRIAIARALAADPAIIICDEPVSALDVSIQAQVIDLLADLQAQTGVALLFITHDLGLVQHAADRVIILKDGRVVEQGDARAIFRNPSHSYTAELVAALPRLGFGLITSS</sequence>
<reference evidence="8" key="1">
    <citation type="journal article" date="2019" name="Int. J. Syst. Evol. Microbiol.">
        <title>The Global Catalogue of Microorganisms (GCM) 10K type strain sequencing project: providing services to taxonomists for standard genome sequencing and annotation.</title>
        <authorList>
            <consortium name="The Broad Institute Genomics Platform"/>
            <consortium name="The Broad Institute Genome Sequencing Center for Infectious Disease"/>
            <person name="Wu L."/>
            <person name="Ma J."/>
        </authorList>
    </citation>
    <scope>NUCLEOTIDE SEQUENCE [LARGE SCALE GENOMIC DNA]</scope>
    <source>
        <strain evidence="8">KCTC 42282</strain>
    </source>
</reference>
<gene>
    <name evidence="7" type="ORF">ACFONL_11065</name>
</gene>
<dbReference type="InterPro" id="IPR050319">
    <property type="entry name" value="ABC_transp_ATP-bind"/>
</dbReference>
<dbReference type="PANTHER" id="PTHR43776:SF7">
    <property type="entry name" value="D,D-DIPEPTIDE TRANSPORT ATP-BINDING PROTEIN DDPF-RELATED"/>
    <property type="match status" value="1"/>
</dbReference>
<dbReference type="PROSITE" id="PS50893">
    <property type="entry name" value="ABC_TRANSPORTER_2"/>
    <property type="match status" value="2"/>
</dbReference>
<dbReference type="Pfam" id="PF00005">
    <property type="entry name" value="ABC_tran"/>
    <property type="match status" value="2"/>
</dbReference>
<comment type="caution">
    <text evidence="7">The sequence shown here is derived from an EMBL/GenBank/DDBJ whole genome shotgun (WGS) entry which is preliminary data.</text>
</comment>
<dbReference type="RefSeq" id="WP_191320705.1">
    <property type="nucleotide sequence ID" value="NZ_BNCG01000023.1"/>
</dbReference>
<keyword evidence="8" id="KW-1185">Reference proteome</keyword>
<dbReference type="PANTHER" id="PTHR43776">
    <property type="entry name" value="TRANSPORT ATP-BINDING PROTEIN"/>
    <property type="match status" value="1"/>
</dbReference>
<dbReference type="Proteomes" id="UP001595704">
    <property type="component" value="Unassembled WGS sequence"/>
</dbReference>
<dbReference type="PROSITE" id="PS00211">
    <property type="entry name" value="ABC_TRANSPORTER_1"/>
    <property type="match status" value="1"/>
</dbReference>
<dbReference type="InterPro" id="IPR003593">
    <property type="entry name" value="AAA+_ATPase"/>
</dbReference>
<dbReference type="Pfam" id="PF08352">
    <property type="entry name" value="oligo_HPY"/>
    <property type="match status" value="2"/>
</dbReference>
<comment type="similarity">
    <text evidence="2">Belongs to the ABC transporter superfamily.</text>
</comment>
<keyword evidence="4" id="KW-0547">Nucleotide-binding</keyword>
<evidence type="ECO:0000256" key="1">
    <source>
        <dbReference type="ARBA" id="ARBA00004417"/>
    </source>
</evidence>
<dbReference type="SMART" id="SM00382">
    <property type="entry name" value="AAA"/>
    <property type="match status" value="2"/>
</dbReference>